<sequence length="158" mass="17956">MPDLNLWNFAVRCYAQPGVESACLELQSQGADVCVLLCAAWLEARGVACNEERLHALQDVAAPWQRDVVEPLRALRQAWRPLAQRDEALRELRETLKTMELQAERHLLARLQATSDDWALSCEPNTWLNALAPSNHCCADLESLRSAAYRIQRELDDF</sequence>
<gene>
    <name evidence="2" type="ORF">EA798_09200</name>
    <name evidence="3" type="ORF">EJA06_007240</name>
</gene>
<dbReference type="Pfam" id="PF09523">
    <property type="entry name" value="DUF2390"/>
    <property type="match status" value="1"/>
</dbReference>
<evidence type="ECO:0000313" key="5">
    <source>
        <dbReference type="Proteomes" id="UP000282800"/>
    </source>
</evidence>
<name>A0A482UGT9_9PSED</name>
<accession>A0A482UGT9</accession>
<dbReference type="OrthoDB" id="5795846at2"/>
<keyword evidence="1" id="KW-0175">Coiled coil</keyword>
<dbReference type="EMBL" id="RWYU02000003">
    <property type="protein sequence ID" value="RYJ62652.1"/>
    <property type="molecule type" value="Genomic_DNA"/>
</dbReference>
<dbReference type="Proteomes" id="UP000282800">
    <property type="component" value="Unassembled WGS sequence"/>
</dbReference>
<keyword evidence="4" id="KW-1185">Reference proteome</keyword>
<comment type="caution">
    <text evidence="3">The sequence shown here is derived from an EMBL/GenBank/DDBJ whole genome shotgun (WGS) entry which is preliminary data.</text>
</comment>
<evidence type="ECO:0000313" key="2">
    <source>
        <dbReference type="EMBL" id="RMH96576.1"/>
    </source>
</evidence>
<reference evidence="3 5" key="2">
    <citation type="submission" date="2019-01" db="EMBL/GenBank/DDBJ databases">
        <title>High-quality draft genome of. Pseudomonas songnenensis str. L103, a full-fledged denitrifier isolated from 100 meters deep aquifer in a heavily nitrogen fertilized agricultural area.</title>
        <authorList>
            <person name="Liu M."/>
            <person name="Liu B."/>
        </authorList>
    </citation>
    <scope>NUCLEOTIDE SEQUENCE [LARGE SCALE GENOMIC DNA]</scope>
    <source>
        <strain evidence="3 5">L103</strain>
    </source>
</reference>
<organism evidence="3 5">
    <name type="scientific">Pseudomonas songnenensis</name>
    <dbReference type="NCBI Taxonomy" id="1176259"/>
    <lineage>
        <taxon>Bacteria</taxon>
        <taxon>Pseudomonadati</taxon>
        <taxon>Pseudomonadota</taxon>
        <taxon>Gammaproteobacteria</taxon>
        <taxon>Pseudomonadales</taxon>
        <taxon>Pseudomonadaceae</taxon>
        <taxon>Pseudomonas</taxon>
    </lineage>
</organism>
<proteinExistence type="predicted"/>
<dbReference type="NCBIfam" id="TIGR02444">
    <property type="entry name" value="TIGR02444 family protein"/>
    <property type="match status" value="1"/>
</dbReference>
<dbReference type="RefSeq" id="WP_106156015.1">
    <property type="nucleotide sequence ID" value="NZ_JAMOHS010000001.1"/>
</dbReference>
<protein>
    <submittedName>
        <fullName evidence="3">TIGR02444 family protein</fullName>
    </submittedName>
</protein>
<reference evidence="2 4" key="1">
    <citation type="submission" date="2018-10" db="EMBL/GenBank/DDBJ databases">
        <title>Pseudomonas songnenensis NEAU-ST5-5(T) genome.</title>
        <authorList>
            <person name="Pengp J."/>
            <person name="Liu Z.-P."/>
        </authorList>
    </citation>
    <scope>NUCLEOTIDE SEQUENCE [LARGE SCALE GENOMIC DNA]</scope>
    <source>
        <strain evidence="2 4">NEAU-ST5-5</strain>
    </source>
</reference>
<dbReference type="EMBL" id="RFFN01000003">
    <property type="protein sequence ID" value="RMH96576.1"/>
    <property type="molecule type" value="Genomic_DNA"/>
</dbReference>
<evidence type="ECO:0000256" key="1">
    <source>
        <dbReference type="SAM" id="Coils"/>
    </source>
</evidence>
<dbReference type="Proteomes" id="UP000279228">
    <property type="component" value="Unassembled WGS sequence"/>
</dbReference>
<evidence type="ECO:0000313" key="4">
    <source>
        <dbReference type="Proteomes" id="UP000279228"/>
    </source>
</evidence>
<feature type="coiled-coil region" evidence="1">
    <location>
        <begin position="82"/>
        <end position="109"/>
    </location>
</feature>
<evidence type="ECO:0000313" key="3">
    <source>
        <dbReference type="EMBL" id="RYJ62652.1"/>
    </source>
</evidence>
<dbReference type="InterPro" id="IPR012659">
    <property type="entry name" value="CHP02444"/>
</dbReference>
<dbReference type="AlphaFoldDB" id="A0A482UGT9"/>